<dbReference type="Proteomes" id="UP000694388">
    <property type="component" value="Unplaced"/>
</dbReference>
<name>A0A8C4MZM5_EPTBU</name>
<organism evidence="1 2">
    <name type="scientific">Eptatretus burgeri</name>
    <name type="common">Inshore hagfish</name>
    <dbReference type="NCBI Taxonomy" id="7764"/>
    <lineage>
        <taxon>Eukaryota</taxon>
        <taxon>Metazoa</taxon>
        <taxon>Chordata</taxon>
        <taxon>Craniata</taxon>
        <taxon>Vertebrata</taxon>
        <taxon>Cyclostomata</taxon>
        <taxon>Myxini</taxon>
        <taxon>Myxiniformes</taxon>
        <taxon>Myxinidae</taxon>
        <taxon>Eptatretinae</taxon>
        <taxon>Eptatretus</taxon>
    </lineage>
</organism>
<evidence type="ECO:0000313" key="1">
    <source>
        <dbReference type="Ensembl" id="ENSEBUP00000000220.1"/>
    </source>
</evidence>
<proteinExistence type="predicted"/>
<accession>A0A8C4MZM5</accession>
<dbReference type="Ensembl" id="ENSEBUT00000000510.1">
    <property type="protein sequence ID" value="ENSEBUP00000000220.1"/>
    <property type="gene ID" value="ENSEBUG00000000438.1"/>
</dbReference>
<protein>
    <submittedName>
        <fullName evidence="1">Uncharacterized protein</fullName>
    </submittedName>
</protein>
<dbReference type="AlphaFoldDB" id="A0A8C4MZM5"/>
<reference evidence="1" key="1">
    <citation type="submission" date="2025-08" db="UniProtKB">
        <authorList>
            <consortium name="Ensembl"/>
        </authorList>
    </citation>
    <scope>IDENTIFICATION</scope>
</reference>
<keyword evidence="2" id="KW-1185">Reference proteome</keyword>
<sequence length="213" mass="23714">MTGIPWFPFFNGNLRMFPAAVVQTKVLQIILSKVGPATQSGPELPWALVFKALQQMLYSMACNTTRENCGVIWDALMALVWHVWEAMLERQDVDESTRHAFTAQLERSLQLVLNLSMYRKGLLVTKPEQLQQMCMRLVQDTKLPETCQENVLHIVAALLLGQASGLRLELSAVLVKVVRVGVWLKLNICSDLCCVLCSRASASSVHVLCCAGV</sequence>
<evidence type="ECO:0000313" key="2">
    <source>
        <dbReference type="Proteomes" id="UP000694388"/>
    </source>
</evidence>
<reference evidence="1" key="2">
    <citation type="submission" date="2025-09" db="UniProtKB">
        <authorList>
            <consortium name="Ensembl"/>
        </authorList>
    </citation>
    <scope>IDENTIFICATION</scope>
</reference>